<evidence type="ECO:0000313" key="2">
    <source>
        <dbReference type="EMBL" id="JAP88478.1"/>
    </source>
</evidence>
<feature type="compositionally biased region" description="Polar residues" evidence="1">
    <location>
        <begin position="143"/>
        <end position="157"/>
    </location>
</feature>
<reference evidence="2" key="1">
    <citation type="journal article" date="2016" name="Ticks Tick Borne Dis.">
        <title>De novo assembly and annotation of the salivary gland transcriptome of Rhipicephalus appendiculatus male and female ticks during blood feeding.</title>
        <authorList>
            <person name="de Castro M.H."/>
            <person name="de Klerk D."/>
            <person name="Pienaar R."/>
            <person name="Latif A.A."/>
            <person name="Rees D.J."/>
            <person name="Mans B.J."/>
        </authorList>
    </citation>
    <scope>NUCLEOTIDE SEQUENCE</scope>
    <source>
        <tissue evidence="2">Salivary glands</tissue>
    </source>
</reference>
<dbReference type="AlphaFoldDB" id="A0A131ZC18"/>
<feature type="compositionally biased region" description="Polar residues" evidence="1">
    <location>
        <begin position="1"/>
        <end position="19"/>
    </location>
</feature>
<feature type="region of interest" description="Disordered" evidence="1">
    <location>
        <begin position="358"/>
        <end position="393"/>
    </location>
</feature>
<protein>
    <submittedName>
        <fullName evidence="2">Mucin</fullName>
    </submittedName>
</protein>
<organism evidence="2">
    <name type="scientific">Rhipicephalus appendiculatus</name>
    <name type="common">Brown ear tick</name>
    <dbReference type="NCBI Taxonomy" id="34631"/>
    <lineage>
        <taxon>Eukaryota</taxon>
        <taxon>Metazoa</taxon>
        <taxon>Ecdysozoa</taxon>
        <taxon>Arthropoda</taxon>
        <taxon>Chelicerata</taxon>
        <taxon>Arachnida</taxon>
        <taxon>Acari</taxon>
        <taxon>Parasitiformes</taxon>
        <taxon>Ixodida</taxon>
        <taxon>Ixodoidea</taxon>
        <taxon>Ixodidae</taxon>
        <taxon>Rhipicephalinae</taxon>
        <taxon>Rhipicephalus</taxon>
        <taxon>Rhipicephalus</taxon>
    </lineage>
</organism>
<accession>A0A131ZC18</accession>
<name>A0A131ZC18_RHIAP</name>
<feature type="compositionally biased region" description="Basic and acidic residues" evidence="1">
    <location>
        <begin position="279"/>
        <end position="290"/>
    </location>
</feature>
<feature type="region of interest" description="Disordered" evidence="1">
    <location>
        <begin position="456"/>
        <end position="495"/>
    </location>
</feature>
<feature type="compositionally biased region" description="Low complexity" evidence="1">
    <location>
        <begin position="20"/>
        <end position="30"/>
    </location>
</feature>
<feature type="non-terminal residue" evidence="2">
    <location>
        <position position="1"/>
    </location>
</feature>
<feature type="compositionally biased region" description="Polar residues" evidence="1">
    <location>
        <begin position="456"/>
        <end position="466"/>
    </location>
</feature>
<feature type="region of interest" description="Disordered" evidence="1">
    <location>
        <begin position="1"/>
        <end position="157"/>
    </location>
</feature>
<dbReference type="EMBL" id="GEDV01000079">
    <property type="protein sequence ID" value="JAP88478.1"/>
    <property type="molecule type" value="Transcribed_RNA"/>
</dbReference>
<feature type="region of interest" description="Disordered" evidence="1">
    <location>
        <begin position="271"/>
        <end position="309"/>
    </location>
</feature>
<evidence type="ECO:0000256" key="1">
    <source>
        <dbReference type="SAM" id="MobiDB-lite"/>
    </source>
</evidence>
<feature type="compositionally biased region" description="Polar residues" evidence="1">
    <location>
        <begin position="358"/>
        <end position="382"/>
    </location>
</feature>
<sequence length="503" mass="52662">YSTEKTATATTPGNTHYAGTTSTSTTTTSTASLAHGDNSTNEALATTSKPQSPIDAITTATGERHASTDKSDNTNEHDSIHGSVERPSPVFQSTPTEKSTRATSIVSDFSDSTKNASSSEKMETVSVETVKTTHKSHTDAAIPSTSGSAASISEMPNSSRTVVTAASQATDKKAIEIDHVSTSANHESNAHQTTNGNRQTLSTLSFSTSNVDNTKRTSIESHISENTNLVSNLTTAFTFTEQAANVTYEPITNVTSTSDNEETNNSRGVLMSTSAAPATDKESISTRPDHSSTTTTATPNANIDLINKDTTESTVTGSVFISTDETTRISRGDSLIFENSNTVKTTTAGKAQTNETTNATGLENTGMTSSTNISKTSVTSQTDHSESVFTSTSTATSTMVTTDTFAKYTSGTATHQFNQDMQNATMEGSITRSTKVSTTGSAAIQPSASLIFNQTGEISSSSTQKGVTAPKENADMRTSTARVTSTSGTTEANNNETVLIQTS</sequence>
<feature type="compositionally biased region" description="Polar residues" evidence="1">
    <location>
        <begin position="37"/>
        <end position="51"/>
    </location>
</feature>
<feature type="compositionally biased region" description="Basic and acidic residues" evidence="1">
    <location>
        <begin position="62"/>
        <end position="84"/>
    </location>
</feature>
<feature type="non-terminal residue" evidence="2">
    <location>
        <position position="503"/>
    </location>
</feature>
<feature type="compositionally biased region" description="Polar residues" evidence="1">
    <location>
        <begin position="90"/>
        <end position="119"/>
    </location>
</feature>
<feature type="compositionally biased region" description="Polar residues" evidence="1">
    <location>
        <begin position="476"/>
        <end position="495"/>
    </location>
</feature>
<proteinExistence type="predicted"/>